<keyword evidence="14 23" id="KW-0472">Membrane</keyword>
<evidence type="ECO:0000256" key="14">
    <source>
        <dbReference type="ARBA" id="ARBA00023136"/>
    </source>
</evidence>
<feature type="binding site" description="covalent" evidence="21">
    <location>
        <position position="106"/>
    </location>
    <ligand>
        <name>heme c</name>
        <dbReference type="ChEBI" id="CHEBI:61717"/>
    </ligand>
</feature>
<organism evidence="25 26">
    <name type="scientific">Drosophila pseudoobscura pseudoobscura</name>
    <name type="common">Fruit fly</name>
    <dbReference type="NCBI Taxonomy" id="46245"/>
    <lineage>
        <taxon>Eukaryota</taxon>
        <taxon>Metazoa</taxon>
        <taxon>Ecdysozoa</taxon>
        <taxon>Arthropoda</taxon>
        <taxon>Hexapoda</taxon>
        <taxon>Insecta</taxon>
        <taxon>Pterygota</taxon>
        <taxon>Neoptera</taxon>
        <taxon>Endopterygota</taxon>
        <taxon>Diptera</taxon>
        <taxon>Brachycera</taxon>
        <taxon>Muscomorpha</taxon>
        <taxon>Ephydroidea</taxon>
        <taxon>Drosophilidae</taxon>
        <taxon>Drosophila</taxon>
        <taxon>Sophophora</taxon>
    </lineage>
</organism>
<keyword evidence="12 21" id="KW-0408">Iron</keyword>
<evidence type="ECO:0000313" key="25">
    <source>
        <dbReference type="Proteomes" id="UP000001819"/>
    </source>
</evidence>
<evidence type="ECO:0000256" key="6">
    <source>
        <dbReference type="ARBA" id="ARBA00022660"/>
    </source>
</evidence>
<feature type="compositionally biased region" description="Gly residues" evidence="22">
    <location>
        <begin position="311"/>
        <end position="321"/>
    </location>
</feature>
<keyword evidence="5 21" id="KW-0349">Heme</keyword>
<dbReference type="SUPFAM" id="SSF81496">
    <property type="entry name" value="Cytochrome c1 subunit of cytochrome bc1 complex (Ubiquinol-cytochrome c reductase), transmembrane anchor"/>
    <property type="match status" value="1"/>
</dbReference>
<dbReference type="PROSITE" id="PS51007">
    <property type="entry name" value="CYTC"/>
    <property type="match status" value="1"/>
</dbReference>
<keyword evidence="10" id="KW-0249">Electron transport</keyword>
<reference evidence="26" key="2">
    <citation type="submission" date="2025-08" db="UniProtKB">
        <authorList>
            <consortium name="RefSeq"/>
        </authorList>
    </citation>
    <scope>IDENTIFICATION</scope>
    <source>
        <strain evidence="26">MV-25-SWS-2005</strain>
        <tissue evidence="26">Whole body</tissue>
    </source>
</reference>
<comment type="subunit">
    <text evidence="19">Component of the ubiquinol-cytochrome c oxidoreductase (cytochrome b-c1 complex, complex III, CIII), a multisubunit enzyme composed of 11 subunits. The complex is composed of 3 respiratory subunits cytochrome b, cytochrome c1 and Rieske protein UQCRFS1, 2 core protein subunits UQCRC1/QCR1 and UQCRC2/QCR2, and 6 low-molecular weight protein subunits UQCRH/QCR6, UQCRB/QCR7, UQCRQ/QCR8, UQCR10/QCR9, UQCR11/QCR10 and subunit 9, the cleavage product of Rieske protein UQCRFS1. The complex exists as an obligatory dimer and forms supercomplexes (SCs) in the inner mitochondrial membrane with NADH-ubiquinone oxidoreductase (complex I, CI) and cytochrome c oxidase (complex IV, CIV), resulting in different assemblies (supercomplex SCI(1)III(2)IV(1) and megacomplex MCI(2)III(2)IV(2)). Interacts with FLVCR2; this interaction occurs in the absence of heme and is disrupted upon heme binding.</text>
</comment>
<dbReference type="InterPro" id="IPR009056">
    <property type="entry name" value="Cyt_c-like_dom"/>
</dbReference>
<name>A0A6I8UME7_DROPS</name>
<reference evidence="25" key="1">
    <citation type="submission" date="2024-06" db="UniProtKB">
        <authorList>
            <consortium name="RefSeq"/>
        </authorList>
    </citation>
    <scope>NUCLEOTIDE SEQUENCE [LARGE SCALE GENOMIC DNA]</scope>
    <source>
        <strain evidence="25">MV2-25</strain>
    </source>
</reference>
<evidence type="ECO:0000256" key="16">
    <source>
        <dbReference type="ARBA" id="ARBA00041262"/>
    </source>
</evidence>
<evidence type="ECO:0000256" key="1">
    <source>
        <dbReference type="ARBA" id="ARBA00002555"/>
    </source>
</evidence>
<feature type="binding site" description="covalent" evidence="21">
    <location>
        <position position="226"/>
    </location>
    <ligand>
        <name>heme c</name>
        <dbReference type="ChEBI" id="CHEBI:61717"/>
    </ligand>
</feature>
<evidence type="ECO:0000256" key="7">
    <source>
        <dbReference type="ARBA" id="ARBA00022692"/>
    </source>
</evidence>
<feature type="domain" description="Cytochrome c" evidence="24">
    <location>
        <begin position="90"/>
        <end position="264"/>
    </location>
</feature>
<sequence length="354" mass="39106">MANKFGHAISKLLQLSKGYLKRSPVRPKSSFSAPNWIPGRSKWLAFGALTGGLGALLYALDASVDASHDCVHPPKQFWNHKGLLSALDKEAVRRGYQVYKEVCSSCHSLQYIAYRNLVNNCMTEAEAKAQAEQVMVKDGPDENGEYFERPGKLSDYLPSPYPNEDAARSANNGAYPPDLSYIVSARKGGEDYIFALLTGYCDPPAGFVLRDGQYFNPYFSGGAISMGQVINNEVVTYADEEVAPSGSQIAKDVVTFLKWTSEPEADERKLLLIRVFLICSFLIGLSYYIKRHKWSALKSRKIFYVPEVTGNGNGQSKGNGQGNAKAKTDEACPKHEHNKKEGNGKNNDGDWKPK</sequence>
<dbReference type="InterPro" id="IPR021157">
    <property type="entry name" value="Cyt_c1_TM_anchor_C"/>
</dbReference>
<dbReference type="GO" id="GO:0006122">
    <property type="term" value="P:mitochondrial electron transport, ubiquinol to cytochrome c"/>
    <property type="evidence" value="ECO:0007669"/>
    <property type="project" value="TreeGrafter"/>
</dbReference>
<evidence type="ECO:0000256" key="20">
    <source>
        <dbReference type="ARBA" id="ARBA00079825"/>
    </source>
</evidence>
<keyword evidence="11 23" id="KW-1133">Transmembrane helix</keyword>
<evidence type="ECO:0000256" key="22">
    <source>
        <dbReference type="SAM" id="MobiDB-lite"/>
    </source>
</evidence>
<comment type="cofactor">
    <cofactor evidence="21">
        <name>heme c</name>
        <dbReference type="ChEBI" id="CHEBI:61717"/>
    </cofactor>
    <text evidence="21">Binds 1 heme c group covalently per subunit.</text>
</comment>
<comment type="subcellular location">
    <subcellularLocation>
        <location evidence="2">Mitochondrion inner membrane</location>
    </subcellularLocation>
</comment>
<dbReference type="KEGG" id="dpo:4800460"/>
<evidence type="ECO:0000256" key="10">
    <source>
        <dbReference type="ARBA" id="ARBA00022982"/>
    </source>
</evidence>
<keyword evidence="13" id="KW-0496">Mitochondrion</keyword>
<evidence type="ECO:0000256" key="4">
    <source>
        <dbReference type="ARBA" id="ARBA00022448"/>
    </source>
</evidence>
<comment type="function">
    <text evidence="1">Electron carrier protein. The oxidized form of the cytochrome c heme group can accept an electron from the heme group of the cytochrome c1 subunit of cytochrome reductase. Cytochrome c then transfers this electron to the cytochrome oxidase complex, the final protein carrier in the mitochondrial electron-transport chain.</text>
</comment>
<evidence type="ECO:0000256" key="18">
    <source>
        <dbReference type="ARBA" id="ARBA00041779"/>
    </source>
</evidence>
<dbReference type="GO" id="GO:0009055">
    <property type="term" value="F:electron transfer activity"/>
    <property type="evidence" value="ECO:0007669"/>
    <property type="project" value="InterPro"/>
</dbReference>
<evidence type="ECO:0000256" key="23">
    <source>
        <dbReference type="SAM" id="Phobius"/>
    </source>
</evidence>
<dbReference type="InterPro" id="IPR036909">
    <property type="entry name" value="Cyt_c-like_dom_sf"/>
</dbReference>
<keyword evidence="8 21" id="KW-0479">Metal-binding</keyword>
<dbReference type="FunCoup" id="A0A6I8UME7">
    <property type="interactions" value="738"/>
</dbReference>
<dbReference type="Proteomes" id="UP000001819">
    <property type="component" value="Chromosome 2"/>
</dbReference>
<keyword evidence="25" id="KW-1185">Reference proteome</keyword>
<dbReference type="GO" id="GO:0046872">
    <property type="term" value="F:metal ion binding"/>
    <property type="evidence" value="ECO:0007669"/>
    <property type="project" value="UniProtKB-KW"/>
</dbReference>
<dbReference type="RefSeq" id="XP_001357732.2">
    <property type="nucleotide sequence ID" value="XM_001357695.3"/>
</dbReference>
<keyword evidence="7 23" id="KW-0812">Transmembrane</keyword>
<gene>
    <name evidence="26" type="primary">Cyt-c1L</name>
</gene>
<evidence type="ECO:0000259" key="24">
    <source>
        <dbReference type="PROSITE" id="PS51007"/>
    </source>
</evidence>
<evidence type="ECO:0000256" key="21">
    <source>
        <dbReference type="PIRSR" id="PIRSR602326-1"/>
    </source>
</evidence>
<evidence type="ECO:0000256" key="12">
    <source>
        <dbReference type="ARBA" id="ARBA00023004"/>
    </source>
</evidence>
<keyword evidence="6" id="KW-0679">Respiratory chain</keyword>
<feature type="region of interest" description="Disordered" evidence="22">
    <location>
        <begin position="311"/>
        <end position="354"/>
    </location>
</feature>
<protein>
    <recommendedName>
        <fullName evidence="15">Cytochrome c1, heme protein, mitochondrial</fullName>
    </recommendedName>
    <alternativeName>
        <fullName evidence="18">Complex III subunit 4</fullName>
    </alternativeName>
    <alternativeName>
        <fullName evidence="17">Complex III subunit IV</fullName>
    </alternativeName>
    <alternativeName>
        <fullName evidence="16">Cytochrome b-c1 complex subunit 4</fullName>
    </alternativeName>
    <alternativeName>
        <fullName evidence="20">Ubiquinol-cytochrome-c reductase complex cytochrome c1 subunit</fullName>
    </alternativeName>
</protein>
<dbReference type="PANTHER" id="PTHR10266">
    <property type="entry name" value="CYTOCHROME C1"/>
    <property type="match status" value="1"/>
</dbReference>
<keyword evidence="4" id="KW-0813">Transport</keyword>
<evidence type="ECO:0000256" key="9">
    <source>
        <dbReference type="ARBA" id="ARBA00022792"/>
    </source>
</evidence>
<comment type="similarity">
    <text evidence="3">Belongs to the cytochrome c family.</text>
</comment>
<feature type="binding site" description="covalent" evidence="21">
    <location>
        <position position="103"/>
    </location>
    <ligand>
        <name>heme c</name>
        <dbReference type="ChEBI" id="CHEBI:61717"/>
    </ligand>
</feature>
<dbReference type="Gene3D" id="1.10.760.10">
    <property type="entry name" value="Cytochrome c-like domain"/>
    <property type="match status" value="1"/>
</dbReference>
<accession>A0A6I8UME7</accession>
<keyword evidence="9" id="KW-0999">Mitochondrion inner membrane</keyword>
<dbReference type="PANTHER" id="PTHR10266:SF3">
    <property type="entry name" value="CYTOCHROME C1, HEME PROTEIN, MITOCHONDRIAL"/>
    <property type="match status" value="1"/>
</dbReference>
<feature type="compositionally biased region" description="Basic and acidic residues" evidence="22">
    <location>
        <begin position="326"/>
        <end position="354"/>
    </location>
</feature>
<dbReference type="GO" id="GO:0020037">
    <property type="term" value="F:heme binding"/>
    <property type="evidence" value="ECO:0007669"/>
    <property type="project" value="InterPro"/>
</dbReference>
<feature type="binding site" description="covalent" evidence="21">
    <location>
        <position position="107"/>
    </location>
    <ligand>
        <name>heme c</name>
        <dbReference type="ChEBI" id="CHEBI:61717"/>
    </ligand>
</feature>
<evidence type="ECO:0000256" key="19">
    <source>
        <dbReference type="ARBA" id="ARBA00062753"/>
    </source>
</evidence>
<evidence type="ECO:0000256" key="15">
    <source>
        <dbReference type="ARBA" id="ARBA00040084"/>
    </source>
</evidence>
<dbReference type="GO" id="GO:0005743">
    <property type="term" value="C:mitochondrial inner membrane"/>
    <property type="evidence" value="ECO:0007669"/>
    <property type="project" value="UniProtKB-SubCell"/>
</dbReference>
<dbReference type="SUPFAM" id="SSF46626">
    <property type="entry name" value="Cytochrome c"/>
    <property type="match status" value="1"/>
</dbReference>
<evidence type="ECO:0000256" key="11">
    <source>
        <dbReference type="ARBA" id="ARBA00022989"/>
    </source>
</evidence>
<dbReference type="InterPro" id="IPR002326">
    <property type="entry name" value="Cyt_c1"/>
</dbReference>
<evidence type="ECO:0000256" key="13">
    <source>
        <dbReference type="ARBA" id="ARBA00023128"/>
    </source>
</evidence>
<evidence type="ECO:0000313" key="26">
    <source>
        <dbReference type="RefSeq" id="XP_001357732.2"/>
    </source>
</evidence>
<feature type="transmembrane region" description="Helical" evidence="23">
    <location>
        <begin position="271"/>
        <end position="289"/>
    </location>
</feature>
<dbReference type="InParanoid" id="A0A6I8UME7"/>
<dbReference type="AlphaFoldDB" id="A0A6I8UME7"/>
<dbReference type="PRINTS" id="PR00603">
    <property type="entry name" value="CYTOCHROMEC1"/>
</dbReference>
<proteinExistence type="inferred from homology"/>
<dbReference type="FunFam" id="1.20.5.100:FF:000003">
    <property type="entry name" value="Cytochrome c1, heme protein, mitochondrial"/>
    <property type="match status" value="1"/>
</dbReference>
<dbReference type="Gene3D" id="1.20.5.100">
    <property type="entry name" value="Cytochrome c1, transmembrane anchor, C-terminal"/>
    <property type="match status" value="1"/>
</dbReference>
<evidence type="ECO:0000256" key="3">
    <source>
        <dbReference type="ARBA" id="ARBA00006488"/>
    </source>
</evidence>
<evidence type="ECO:0000256" key="8">
    <source>
        <dbReference type="ARBA" id="ARBA00022723"/>
    </source>
</evidence>
<dbReference type="Pfam" id="PF02167">
    <property type="entry name" value="Cytochrom_C1"/>
    <property type="match status" value="1"/>
</dbReference>
<evidence type="ECO:0000256" key="2">
    <source>
        <dbReference type="ARBA" id="ARBA00004273"/>
    </source>
</evidence>
<evidence type="ECO:0000256" key="5">
    <source>
        <dbReference type="ARBA" id="ARBA00022617"/>
    </source>
</evidence>
<evidence type="ECO:0000256" key="17">
    <source>
        <dbReference type="ARBA" id="ARBA00041724"/>
    </source>
</evidence>
<dbReference type="FunFam" id="1.10.760.10:FF:000002">
    <property type="entry name" value="Cytochrome c1, heme protein"/>
    <property type="match status" value="1"/>
</dbReference>